<dbReference type="GO" id="GO:0005737">
    <property type="term" value="C:cytoplasm"/>
    <property type="evidence" value="ECO:0007669"/>
    <property type="project" value="UniProtKB-SubCell"/>
</dbReference>
<reference evidence="20" key="1">
    <citation type="submission" date="2018-05" db="EMBL/GenBank/DDBJ databases">
        <authorList>
            <person name="Lanie J.A."/>
            <person name="Ng W.-L."/>
            <person name="Kazmierczak K.M."/>
            <person name="Andrzejewski T.M."/>
            <person name="Davidsen T.M."/>
            <person name="Wayne K.J."/>
            <person name="Tettelin H."/>
            <person name="Glass J.I."/>
            <person name="Rusch D."/>
            <person name="Podicherti R."/>
            <person name="Tsui H.-C.T."/>
            <person name="Winkler M.E."/>
        </authorList>
    </citation>
    <scope>NUCLEOTIDE SEQUENCE</scope>
</reference>
<evidence type="ECO:0000256" key="14">
    <source>
        <dbReference type="ARBA" id="ARBA00022801"/>
    </source>
</evidence>
<dbReference type="InterPro" id="IPR003029">
    <property type="entry name" value="S1_domain"/>
</dbReference>
<feature type="region of interest" description="Disordered" evidence="18">
    <location>
        <begin position="81"/>
        <end position="112"/>
    </location>
</feature>
<evidence type="ECO:0000256" key="13">
    <source>
        <dbReference type="ARBA" id="ARBA00022759"/>
    </source>
</evidence>
<dbReference type="GO" id="GO:0046872">
    <property type="term" value="F:metal ion binding"/>
    <property type="evidence" value="ECO:0007669"/>
    <property type="project" value="UniProtKB-KW"/>
</dbReference>
<keyword evidence="10" id="KW-0540">Nuclease</keyword>
<proteinExistence type="inferred from homology"/>
<dbReference type="PANTHER" id="PTHR30001:SF1">
    <property type="entry name" value="RIBONUCLEASE E_G-LIKE PROTEIN, CHLOROPLASTIC"/>
    <property type="match status" value="1"/>
</dbReference>
<dbReference type="GO" id="GO:0004519">
    <property type="term" value="F:endonuclease activity"/>
    <property type="evidence" value="ECO:0007669"/>
    <property type="project" value="UniProtKB-KW"/>
</dbReference>
<dbReference type="PROSITE" id="PS50126">
    <property type="entry name" value="S1"/>
    <property type="match status" value="1"/>
</dbReference>
<name>A0A381TN70_9ZZZZ</name>
<dbReference type="Pfam" id="PF20833">
    <property type="entry name" value="RNase_E_G_Thio"/>
    <property type="match status" value="1"/>
</dbReference>
<accession>A0A381TN70</accession>
<evidence type="ECO:0000256" key="6">
    <source>
        <dbReference type="ARBA" id="ARBA00022490"/>
    </source>
</evidence>
<dbReference type="GO" id="GO:0008033">
    <property type="term" value="P:tRNA processing"/>
    <property type="evidence" value="ECO:0007669"/>
    <property type="project" value="UniProtKB-KW"/>
</dbReference>
<dbReference type="PANTHER" id="PTHR30001">
    <property type="entry name" value="RIBONUCLEASE"/>
    <property type="match status" value="1"/>
</dbReference>
<gene>
    <name evidence="20" type="ORF">METZ01_LOCUS69842</name>
</gene>
<dbReference type="GO" id="GO:0004540">
    <property type="term" value="F:RNA nuclease activity"/>
    <property type="evidence" value="ECO:0007669"/>
    <property type="project" value="InterPro"/>
</dbReference>
<comment type="cofactor">
    <cofactor evidence="1">
        <name>Mg(2+)</name>
        <dbReference type="ChEBI" id="CHEBI:18420"/>
    </cofactor>
</comment>
<dbReference type="InterPro" id="IPR012340">
    <property type="entry name" value="NA-bd_OB-fold"/>
</dbReference>
<organism evidence="20">
    <name type="scientific">marine metagenome</name>
    <dbReference type="NCBI Taxonomy" id="408172"/>
    <lineage>
        <taxon>unclassified sequences</taxon>
        <taxon>metagenomes</taxon>
        <taxon>ecological metagenomes</taxon>
    </lineage>
</organism>
<evidence type="ECO:0000259" key="19">
    <source>
        <dbReference type="PROSITE" id="PS50126"/>
    </source>
</evidence>
<dbReference type="AlphaFoldDB" id="A0A381TN70"/>
<feature type="domain" description="S1 motif" evidence="19">
    <location>
        <begin position="41"/>
        <end position="139"/>
    </location>
</feature>
<evidence type="ECO:0000256" key="3">
    <source>
        <dbReference type="ARBA" id="ARBA00005663"/>
    </source>
</evidence>
<dbReference type="InterPro" id="IPR019307">
    <property type="entry name" value="RNA-bd_AU-1/RNase_E/G"/>
</dbReference>
<keyword evidence="5" id="KW-1003">Cell membrane</keyword>
<keyword evidence="6" id="KW-0963">Cytoplasm</keyword>
<dbReference type="Gene3D" id="2.40.50.140">
    <property type="entry name" value="Nucleic acid-binding proteins"/>
    <property type="match status" value="1"/>
</dbReference>
<dbReference type="NCBIfam" id="TIGR00757">
    <property type="entry name" value="RNaseEG"/>
    <property type="match status" value="1"/>
</dbReference>
<dbReference type="SMART" id="SM00316">
    <property type="entry name" value="S1"/>
    <property type="match status" value="1"/>
</dbReference>
<evidence type="ECO:0000256" key="1">
    <source>
        <dbReference type="ARBA" id="ARBA00001946"/>
    </source>
</evidence>
<keyword evidence="17" id="KW-0472">Membrane</keyword>
<keyword evidence="8" id="KW-0698">rRNA processing</keyword>
<evidence type="ECO:0000256" key="5">
    <source>
        <dbReference type="ARBA" id="ARBA00022475"/>
    </source>
</evidence>
<evidence type="ECO:0000256" key="18">
    <source>
        <dbReference type="SAM" id="MobiDB-lite"/>
    </source>
</evidence>
<keyword evidence="15" id="KW-0460">Magnesium</keyword>
<evidence type="ECO:0000256" key="15">
    <source>
        <dbReference type="ARBA" id="ARBA00022842"/>
    </source>
</evidence>
<keyword evidence="11" id="KW-0479">Metal-binding</keyword>
<evidence type="ECO:0000256" key="12">
    <source>
        <dbReference type="ARBA" id="ARBA00022730"/>
    </source>
</evidence>
<comment type="similarity">
    <text evidence="3">Belongs to the RNase E/G family. RNase G subfamily.</text>
</comment>
<protein>
    <recommendedName>
        <fullName evidence="4">Ribonuclease G</fullName>
    </recommendedName>
</protein>
<dbReference type="GO" id="GO:0006364">
    <property type="term" value="P:rRNA processing"/>
    <property type="evidence" value="ECO:0007669"/>
    <property type="project" value="UniProtKB-KW"/>
</dbReference>
<comment type="subcellular location">
    <subcellularLocation>
        <location evidence="2">Cytoplasm</location>
    </subcellularLocation>
</comment>
<keyword evidence="14" id="KW-0378">Hydrolase</keyword>
<dbReference type="SUPFAM" id="SSF50249">
    <property type="entry name" value="Nucleic acid-binding proteins"/>
    <property type="match status" value="1"/>
</dbReference>
<keyword evidence="13" id="KW-0255">Endonuclease</keyword>
<dbReference type="Pfam" id="PF00575">
    <property type="entry name" value="S1"/>
    <property type="match status" value="1"/>
</dbReference>
<evidence type="ECO:0000256" key="2">
    <source>
        <dbReference type="ARBA" id="ARBA00004496"/>
    </source>
</evidence>
<keyword evidence="16" id="KW-0694">RNA-binding</keyword>
<dbReference type="EMBL" id="UINC01004807">
    <property type="protein sequence ID" value="SVA16988.1"/>
    <property type="molecule type" value="Genomic_DNA"/>
</dbReference>
<evidence type="ECO:0000313" key="20">
    <source>
        <dbReference type="EMBL" id="SVA16988.1"/>
    </source>
</evidence>
<evidence type="ECO:0000256" key="9">
    <source>
        <dbReference type="ARBA" id="ARBA00022694"/>
    </source>
</evidence>
<evidence type="ECO:0000256" key="17">
    <source>
        <dbReference type="ARBA" id="ARBA00023136"/>
    </source>
</evidence>
<dbReference type="Pfam" id="PF10150">
    <property type="entry name" value="RNase_E_G"/>
    <property type="match status" value="1"/>
</dbReference>
<dbReference type="InterPro" id="IPR004659">
    <property type="entry name" value="RNase_E/G"/>
</dbReference>
<dbReference type="CDD" id="cd04453">
    <property type="entry name" value="S1_RNase_E"/>
    <property type="match status" value="1"/>
</dbReference>
<evidence type="ECO:0000256" key="11">
    <source>
        <dbReference type="ARBA" id="ARBA00022723"/>
    </source>
</evidence>
<evidence type="ECO:0000256" key="4">
    <source>
        <dbReference type="ARBA" id="ARBA00017719"/>
    </source>
</evidence>
<dbReference type="InterPro" id="IPR048583">
    <property type="entry name" value="RNase_E_G_thioredoxin-like"/>
</dbReference>
<keyword evidence="12" id="KW-0699">rRNA-binding</keyword>
<dbReference type="GO" id="GO:0019843">
    <property type="term" value="F:rRNA binding"/>
    <property type="evidence" value="ECO:0007669"/>
    <property type="project" value="UniProtKB-KW"/>
</dbReference>
<evidence type="ECO:0000256" key="8">
    <source>
        <dbReference type="ARBA" id="ARBA00022552"/>
    </source>
</evidence>
<keyword evidence="9" id="KW-0819">tRNA processing</keyword>
<evidence type="ECO:0000256" key="16">
    <source>
        <dbReference type="ARBA" id="ARBA00022884"/>
    </source>
</evidence>
<dbReference type="Gene3D" id="3.40.1260.20">
    <property type="entry name" value="Ribonuclease E, catalytic domain"/>
    <property type="match status" value="1"/>
</dbReference>
<sequence>MKTDKEMFINVSAGGTRIAVTENRKLVELHIERADYERMVGNIYKGKVQNVIPGMQAAFIDIGYESNAFLPFSEIGSPENLSNLSFDDDDDDEIPSKNKNTTKRNFNPEKDLSKGDDILVQVIKEPFSGKGPRVTTEVSIPGSLMVLVPNGNYIGISRKISDKYEKRRLRRTVKDFKPENFGLIVRTIAQGKDVALLEADFNRVWDKWKELDQKIKKKKAPATVFRDFTTSDQVIRDLFTPQVKRLIVDDKALYKRFSTYLKDVSPEQLKNLELMKGKGTIFNQDKIEEQIEKSLKRKVWMKSGAHIVIEHTEAMVVIDVNSGRYIGKKDHESNSLKINLESAREIARQLRLRDIGGLIVIDFIDLQDNANRKKVYNELRSTLLKDRAKVSLTEFSNFGLLEMTRQRIGLNLLHTVSVECPTCNGLGRIESHETTLTRLENWLKRFRVKAKDKRLRITLNPEMVDYINETKSKVISGFMWENWMLIEIQKDPHLPPHEFNVYSKKRREDVTDEV</sequence>
<dbReference type="GO" id="GO:0016787">
    <property type="term" value="F:hydrolase activity"/>
    <property type="evidence" value="ECO:0007669"/>
    <property type="project" value="UniProtKB-KW"/>
</dbReference>
<evidence type="ECO:0000256" key="10">
    <source>
        <dbReference type="ARBA" id="ARBA00022722"/>
    </source>
</evidence>
<evidence type="ECO:0000256" key="7">
    <source>
        <dbReference type="ARBA" id="ARBA00022519"/>
    </source>
</evidence>
<keyword evidence="7" id="KW-0997">Cell inner membrane</keyword>